<dbReference type="Pfam" id="PF20248">
    <property type="entry name" value="DUF6603"/>
    <property type="match status" value="1"/>
</dbReference>
<evidence type="ECO:0000313" key="6">
    <source>
        <dbReference type="EMBL" id="RSM41197.1"/>
    </source>
</evidence>
<evidence type="ECO:0000313" key="7">
    <source>
        <dbReference type="Proteomes" id="UP000286716"/>
    </source>
</evidence>
<evidence type="ECO:0000256" key="3">
    <source>
        <dbReference type="SAM" id="MobiDB-lite"/>
    </source>
</evidence>
<feature type="domain" description="Attractin/MKLN-like beta-propeller" evidence="5">
    <location>
        <begin position="1214"/>
        <end position="1477"/>
    </location>
</feature>
<accession>A0A428WDP0</accession>
<name>A0A428WDP0_AMYBA</name>
<dbReference type="EMBL" id="QHHU01000035">
    <property type="protein sequence ID" value="RSM41197.1"/>
    <property type="molecule type" value="Genomic_DNA"/>
</dbReference>
<feature type="compositionally biased region" description="Polar residues" evidence="3">
    <location>
        <begin position="1085"/>
        <end position="1099"/>
    </location>
</feature>
<evidence type="ECO:0000256" key="1">
    <source>
        <dbReference type="ARBA" id="ARBA00022441"/>
    </source>
</evidence>
<organism evidence="6 7">
    <name type="scientific">Amycolatopsis balhimycina DSM 5908</name>
    <dbReference type="NCBI Taxonomy" id="1081091"/>
    <lineage>
        <taxon>Bacteria</taxon>
        <taxon>Bacillati</taxon>
        <taxon>Actinomycetota</taxon>
        <taxon>Actinomycetes</taxon>
        <taxon>Pseudonocardiales</taxon>
        <taxon>Pseudonocardiaceae</taxon>
        <taxon>Amycolatopsis</taxon>
    </lineage>
</organism>
<dbReference type="Pfam" id="PF24981">
    <property type="entry name" value="Beta-prop_ATRN-LZTR1"/>
    <property type="match status" value="1"/>
</dbReference>
<dbReference type="InterPro" id="IPR011043">
    <property type="entry name" value="Gal_Oxase/kelch_b-propeller"/>
</dbReference>
<proteinExistence type="predicted"/>
<dbReference type="InterPro" id="IPR056737">
    <property type="entry name" value="Beta-prop_ATRN-MKLN-like"/>
</dbReference>
<dbReference type="SMART" id="SM00612">
    <property type="entry name" value="Kelch"/>
    <property type="match status" value="6"/>
</dbReference>
<evidence type="ECO:0000259" key="5">
    <source>
        <dbReference type="Pfam" id="PF24981"/>
    </source>
</evidence>
<reference evidence="6 7" key="1">
    <citation type="submission" date="2018-05" db="EMBL/GenBank/DDBJ databases">
        <title>Evolution of GPA BGCs.</title>
        <authorList>
            <person name="Waglechner N."/>
            <person name="Wright G.D."/>
        </authorList>
    </citation>
    <scope>NUCLEOTIDE SEQUENCE [LARGE SCALE GENOMIC DNA]</scope>
    <source>
        <strain evidence="6 7">DSM 5908</strain>
    </source>
</reference>
<dbReference type="SUPFAM" id="SSF50965">
    <property type="entry name" value="Galactose oxidase, central domain"/>
    <property type="match status" value="2"/>
</dbReference>
<evidence type="ECO:0000259" key="4">
    <source>
        <dbReference type="Pfam" id="PF20248"/>
    </source>
</evidence>
<keyword evidence="1" id="KW-0880">Kelch repeat</keyword>
<keyword evidence="7" id="KW-1185">Reference proteome</keyword>
<dbReference type="InterPro" id="IPR037293">
    <property type="entry name" value="Gal_Oxidase_central_sf"/>
</dbReference>
<feature type="domain" description="DUF6603" evidence="4">
    <location>
        <begin position="441"/>
        <end position="1001"/>
    </location>
</feature>
<dbReference type="PANTHER" id="PTHR46344">
    <property type="entry name" value="OS02G0202900 PROTEIN"/>
    <property type="match status" value="1"/>
</dbReference>
<dbReference type="Proteomes" id="UP000286716">
    <property type="component" value="Unassembled WGS sequence"/>
</dbReference>
<comment type="caution">
    <text evidence="6">The sequence shown here is derived from an EMBL/GenBank/DDBJ whole genome shotgun (WGS) entry which is preliminary data.</text>
</comment>
<dbReference type="Gene3D" id="2.130.10.80">
    <property type="entry name" value="Galactose oxidase/kelch, beta-propeller"/>
    <property type="match status" value="5"/>
</dbReference>
<dbReference type="InterPro" id="IPR006652">
    <property type="entry name" value="Kelch_1"/>
</dbReference>
<sequence>MVSPGGRREGELMAAKAGTLELLAREIASALRPLEQHLAESTREEFLERLGLRLPGGLGAAGGAIGAVVVQAGGLAPLIGRLVDAVGGGDVKQVADAGVALLGAIRTTLDAITALGPALDAAVAAAGSLTDAQRARLRAEVAQLPKRLVDFVLLGYLEGKGPGVVDFLTLTGIVQSEPVLLDSADPTVVPVRRKAIRFDRLIAALTDPPGWLRDIFDFGNATFDGSKLFSAIGAYFAGRDIPYVQLAPPGGAPVLDAYVLRLAADRASLPPSITARLRLPLAGDLVEKIPLTPLWTVVVEVHGRYDEGLTARIVPPFGFELLPATGELHVDASVGLEAKGTEPIVLIGRTGSSRLEFTRFAVALGLEADGTTAGAVSAEPSARMVLEGGHVLVDLSEGDGFLRTITGGGRFEAGFDVQARWTPSGGLQLGGSGGVDLALPIHVDLGPVEITTLYLSAGVADGGVPIEISGGFTASLGPISATVDRVGVVAVTRFPAGGGNLGPLDLGFRFKAPSGIGLVVDAGVVTGGGFLSYDEKTREYAGALELRFAGFLELKAIGLISTRMPDGSDGFSLLAVITTEFPGGLQLGLGFTLLGVGGVLGLHRRMNLDALVEGVHSGAIESVMFPRDVVANAPRILSDLRAFFPPEQGTFLVGPMAKIGWGTPALVTVSLAVIVEIPGDIAILGVLRCVLPEEHLPLLVLQVNFVGAIEFGKQRLWFYAELFDSHILSVTISGGMGLLIGWGDDADLVLSVGGFHPSFSPPQLPFPVPQRICVDILNQPGERISVSGYFAVTSNTVQFGAAAELVLGFDDFGINGHLSFDALFQFSPFAFVIEISAGVTLKAFGVGLFGIDLRFQLSGPAPWRARGSGSISLLFFEISADFDISWGSKDNPTLPPIAVLPLLAGELGKQEGWQTRLPTGGTNPLVTLRPLDDTDQLVLHPLGTLFIRQRAIPLNVTVDKVGAQRPADGKRFTVTPAGGLRRVSTTSDKFAMAQFQNMDDAAKLSRPAFENQDAGLELAAADQRLLSTRAARRSARYEMIVTDSKVRKAHQAGAAVAEAEVAAAAAPTKRLYRPSSGVFTKLLDGSSTARSPLSRQEAAQRQPFPAEQTVRLPGQRFVIAQQRNNSQAFAPTTGGPVPSGTEAVFGSRTAAEDALAGWVRADARLAGTLHVLPGTEAAGTPARHGTWSSAGPLPAATAFGPGTEVLLRTGKVLVAGGRDGTGQAIAATAVFDPVPGTWTAAGQLGHARDGHTVSLLPDGTVLAVGGRAAAAPDGLASAERYDPVAAAWTPAAHQPATARYGHTATVLASGDVLVTGGIGAHGRSLSTVELYRARTGAWEPDRKPMTDRRHGHRAVLVDGGRVLVAGGAVATGEDEVPTALCELYDPETGSWTPTGSMTTPRAGHQVTPLPGGAVLVTGGDGPVTTAGGRVRLSAVDSAERYDPHTGQWTTVARMPAGRTRHRALPLPDGQVAVIGGAATVPAAGYRSVVTYDPRTGAWAGVGALATGRWDFAAVALADGRVLVAGGHARAGASAASGTATATNQTEILTP</sequence>
<protein>
    <submittedName>
        <fullName evidence="6">Uncharacterized protein</fullName>
    </submittedName>
</protein>
<keyword evidence="2" id="KW-0677">Repeat</keyword>
<gene>
    <name evidence="6" type="ORF">DMA12_24640</name>
</gene>
<dbReference type="PANTHER" id="PTHR46344:SF27">
    <property type="entry name" value="KELCH REPEAT SUPERFAMILY PROTEIN"/>
    <property type="match status" value="1"/>
</dbReference>
<feature type="region of interest" description="Disordered" evidence="3">
    <location>
        <begin position="1083"/>
        <end position="1108"/>
    </location>
</feature>
<dbReference type="InterPro" id="IPR046538">
    <property type="entry name" value="DUF6603"/>
</dbReference>
<evidence type="ECO:0000256" key="2">
    <source>
        <dbReference type="ARBA" id="ARBA00022737"/>
    </source>
</evidence>